<proteinExistence type="predicted"/>
<dbReference type="EMBL" id="CAJA01000272">
    <property type="protein sequence ID" value="CCH73878.1"/>
    <property type="molecule type" value="Genomic_DNA"/>
</dbReference>
<gene>
    <name evidence="1" type="ORF">BN11_3430002</name>
</gene>
<reference evidence="1 2" key="1">
    <citation type="journal article" date="2013" name="ISME J.">
        <title>A metabolic model for members of the genus Tetrasphaera involved in enhanced biological phosphorus removal.</title>
        <authorList>
            <person name="Kristiansen R."/>
            <person name="Nguyen H.T.T."/>
            <person name="Saunders A.M."/>
            <person name="Nielsen J.L."/>
            <person name="Wimmer R."/>
            <person name="Le V.Q."/>
            <person name="McIlroy S.J."/>
            <person name="Petrovski S."/>
            <person name="Seviour R.J."/>
            <person name="Calteau A."/>
            <person name="Nielsen K.L."/>
            <person name="Nielsen P.H."/>
        </authorList>
    </citation>
    <scope>NUCLEOTIDE SEQUENCE [LARGE SCALE GENOMIC DNA]</scope>
    <source>
        <strain evidence="1 2">Ben110</strain>
    </source>
</reference>
<accession>W6JWD4</accession>
<protein>
    <submittedName>
        <fullName evidence="1">Uncharacterized protein</fullName>
    </submittedName>
</protein>
<sequence>MIGLVITRILAKRKRARQAAS</sequence>
<dbReference type="Proteomes" id="UP000035763">
    <property type="component" value="Unassembled WGS sequence"/>
</dbReference>
<comment type="caution">
    <text evidence="1">The sequence shown here is derived from an EMBL/GenBank/DDBJ whole genome shotgun (WGS) entry which is preliminary data.</text>
</comment>
<evidence type="ECO:0000313" key="1">
    <source>
        <dbReference type="EMBL" id="CCH73878.1"/>
    </source>
</evidence>
<keyword evidence="2" id="KW-1185">Reference proteome</keyword>
<name>W6JWD4_9MICO</name>
<organism evidence="1 2">
    <name type="scientific">Nostocoides australiense Ben110</name>
    <dbReference type="NCBI Taxonomy" id="1193182"/>
    <lineage>
        <taxon>Bacteria</taxon>
        <taxon>Bacillati</taxon>
        <taxon>Actinomycetota</taxon>
        <taxon>Actinomycetes</taxon>
        <taxon>Micrococcales</taxon>
        <taxon>Intrasporangiaceae</taxon>
        <taxon>Nostocoides</taxon>
    </lineage>
</organism>
<evidence type="ECO:0000313" key="2">
    <source>
        <dbReference type="Proteomes" id="UP000035763"/>
    </source>
</evidence>
<dbReference type="AlphaFoldDB" id="W6JWD4"/>